<dbReference type="InterPro" id="IPR041382">
    <property type="entry name" value="SH3_16"/>
</dbReference>
<accession>A0A3T0MXL7</accession>
<gene>
    <name evidence="6" type="ORF">EBB79_00390</name>
</gene>
<feature type="domain" description="NlpC/P60" evidence="5">
    <location>
        <begin position="122"/>
        <end position="247"/>
    </location>
</feature>
<keyword evidence="2" id="KW-0645">Protease</keyword>
<dbReference type="RefSeq" id="WP_127746940.1">
    <property type="nucleotide sequence ID" value="NZ_CP033219.1"/>
</dbReference>
<dbReference type="EMBL" id="CP033219">
    <property type="protein sequence ID" value="AZV76499.1"/>
    <property type="molecule type" value="Genomic_DNA"/>
</dbReference>
<comment type="similarity">
    <text evidence="1">Belongs to the peptidase C40 family.</text>
</comment>
<dbReference type="AlphaFoldDB" id="A0A3T0MXL7"/>
<evidence type="ECO:0000256" key="3">
    <source>
        <dbReference type="ARBA" id="ARBA00022801"/>
    </source>
</evidence>
<organism evidence="6 7">
    <name type="scientific">Parasedimentitalea marina</name>
    <dbReference type="NCBI Taxonomy" id="2483033"/>
    <lineage>
        <taxon>Bacteria</taxon>
        <taxon>Pseudomonadati</taxon>
        <taxon>Pseudomonadota</taxon>
        <taxon>Alphaproteobacteria</taxon>
        <taxon>Rhodobacterales</taxon>
        <taxon>Paracoccaceae</taxon>
        <taxon>Parasedimentitalea</taxon>
    </lineage>
</organism>
<dbReference type="Pfam" id="PF00877">
    <property type="entry name" value="NLPC_P60"/>
    <property type="match status" value="1"/>
</dbReference>
<dbReference type="KEGG" id="sedi:EBB79_00390"/>
<evidence type="ECO:0000256" key="1">
    <source>
        <dbReference type="ARBA" id="ARBA00007074"/>
    </source>
</evidence>
<evidence type="ECO:0000313" key="7">
    <source>
        <dbReference type="Proteomes" id="UP000283063"/>
    </source>
</evidence>
<dbReference type="GO" id="GO:0008234">
    <property type="term" value="F:cysteine-type peptidase activity"/>
    <property type="evidence" value="ECO:0007669"/>
    <property type="project" value="UniProtKB-KW"/>
</dbReference>
<keyword evidence="3 6" id="KW-0378">Hydrolase</keyword>
<evidence type="ECO:0000256" key="2">
    <source>
        <dbReference type="ARBA" id="ARBA00022670"/>
    </source>
</evidence>
<dbReference type="Gene3D" id="3.90.1720.10">
    <property type="entry name" value="endopeptidase domain like (from Nostoc punctiforme)"/>
    <property type="match status" value="1"/>
</dbReference>
<evidence type="ECO:0000256" key="4">
    <source>
        <dbReference type="ARBA" id="ARBA00022807"/>
    </source>
</evidence>
<dbReference type="Proteomes" id="UP000283063">
    <property type="component" value="Chromosome"/>
</dbReference>
<dbReference type="InterPro" id="IPR038765">
    <property type="entry name" value="Papain-like_cys_pep_sf"/>
</dbReference>
<keyword evidence="7" id="KW-1185">Reference proteome</keyword>
<evidence type="ECO:0000259" key="5">
    <source>
        <dbReference type="PROSITE" id="PS51935"/>
    </source>
</evidence>
<dbReference type="Pfam" id="PF18348">
    <property type="entry name" value="SH3_16"/>
    <property type="match status" value="1"/>
</dbReference>
<protein>
    <submittedName>
        <fullName evidence="6">NLP/P60 hydrolase</fullName>
    </submittedName>
</protein>
<reference evidence="6 7" key="1">
    <citation type="submission" date="2018-10" db="EMBL/GenBank/DDBJ databases">
        <title>Parasedimentitalea marina sp. nov., a psychrophilic bacterium isolated from deep seawater of the New Britain Trench.</title>
        <authorList>
            <person name="Cao J."/>
        </authorList>
    </citation>
    <scope>NUCLEOTIDE SEQUENCE [LARGE SCALE GENOMIC DNA]</scope>
    <source>
        <strain evidence="6 7">W43</strain>
    </source>
</reference>
<evidence type="ECO:0000313" key="6">
    <source>
        <dbReference type="EMBL" id="AZV76499.1"/>
    </source>
</evidence>
<dbReference type="PANTHER" id="PTHR47359">
    <property type="entry name" value="PEPTIDOGLYCAN DL-ENDOPEPTIDASE CWLO"/>
    <property type="match status" value="1"/>
</dbReference>
<dbReference type="InterPro" id="IPR051794">
    <property type="entry name" value="PG_Endopeptidase_C40"/>
</dbReference>
<dbReference type="GO" id="GO:0006508">
    <property type="term" value="P:proteolysis"/>
    <property type="evidence" value="ECO:0007669"/>
    <property type="project" value="UniProtKB-KW"/>
</dbReference>
<keyword evidence="4" id="KW-0788">Thiol protease</keyword>
<sequence length="247" mass="26447">MSSQQIIQPVVDLLGQPDGPRERQLIWGEQVTVEGEKGGWSQVIAAKDGYTGYVPNVALGAPAPTTHWVSALATHVYTQPDFKSADLRSLSFGSRVQVLSQGDRFTETSEGFIPSSHLSPLETQMTDPVAVAEVFLGTPYLWGGNSRLGIDCSGLVQASLLACGIPCPGDSGPQERALGNYASPKGSNYLRGDLLFWKGHVAFVRDSETLIHANAFHMAVAVEPLQPAIDRILAQGDGPVTAHKRLT</sequence>
<dbReference type="SUPFAM" id="SSF54001">
    <property type="entry name" value="Cysteine proteinases"/>
    <property type="match status" value="1"/>
</dbReference>
<dbReference type="PROSITE" id="PS51935">
    <property type="entry name" value="NLPC_P60"/>
    <property type="match status" value="1"/>
</dbReference>
<name>A0A3T0MXL7_9RHOB</name>
<dbReference type="PANTHER" id="PTHR47359:SF3">
    <property type="entry name" value="NLP_P60 DOMAIN-CONTAINING PROTEIN-RELATED"/>
    <property type="match status" value="1"/>
</dbReference>
<dbReference type="InterPro" id="IPR000064">
    <property type="entry name" value="NLP_P60_dom"/>
</dbReference>
<dbReference type="OrthoDB" id="9813368at2"/>
<proteinExistence type="inferred from homology"/>